<reference evidence="2" key="1">
    <citation type="journal article" date="2012" name="Nat. Genet.">
        <title>Whole-genome sequence of Schistosoma haematobium.</title>
        <authorList>
            <person name="Young N.D."/>
            <person name="Jex A.R."/>
            <person name="Li B."/>
            <person name="Liu S."/>
            <person name="Yang L."/>
            <person name="Xiong Z."/>
            <person name="Li Y."/>
            <person name="Cantacessi C."/>
            <person name="Hall R.S."/>
            <person name="Xu X."/>
            <person name="Chen F."/>
            <person name="Wu X."/>
            <person name="Zerlotini A."/>
            <person name="Oliveira G."/>
            <person name="Hofmann A."/>
            <person name="Zhang G."/>
            <person name="Fang X."/>
            <person name="Kang Y."/>
            <person name="Campbell B.E."/>
            <person name="Loukas A."/>
            <person name="Ranganathan S."/>
            <person name="Rollinson D."/>
            <person name="Rinaldi G."/>
            <person name="Brindley P.J."/>
            <person name="Yang H."/>
            <person name="Wang J."/>
            <person name="Wang J."/>
            <person name="Gasser R.B."/>
        </authorList>
    </citation>
    <scope>NUCLEOTIDE SEQUENCE [LARGE SCALE GENOMIC DNA]</scope>
</reference>
<proteinExistence type="predicted"/>
<dbReference type="AlphaFoldDB" id="A0A095BZ32"/>
<keyword evidence="1" id="KW-0472">Membrane</keyword>
<dbReference type="GO" id="GO:0007017">
    <property type="term" value="P:microtubule-based process"/>
    <property type="evidence" value="ECO:0007669"/>
    <property type="project" value="InterPro"/>
</dbReference>
<gene>
    <name evidence="2" type="ORF">MS3_02638</name>
</gene>
<dbReference type="CDD" id="cd21450">
    <property type="entry name" value="DLC-like_DYNLL1-like"/>
    <property type="match status" value="1"/>
</dbReference>
<dbReference type="SMART" id="SM01375">
    <property type="entry name" value="Dynein_light"/>
    <property type="match status" value="1"/>
</dbReference>
<dbReference type="GO" id="GO:0030286">
    <property type="term" value="C:dynein complex"/>
    <property type="evidence" value="ECO:0007669"/>
    <property type="project" value="InterPro"/>
</dbReference>
<dbReference type="Pfam" id="PF01221">
    <property type="entry name" value="Dynein_light"/>
    <property type="match status" value="1"/>
</dbReference>
<dbReference type="Gene3D" id="3.30.740.10">
    <property type="entry name" value="Protein Inhibitor Of Neuronal Nitric Oxide Synthase"/>
    <property type="match status" value="1"/>
</dbReference>
<name>A0A095BZ32_SCHHA</name>
<evidence type="ECO:0000313" key="2">
    <source>
        <dbReference type="EMBL" id="KGB34433.1"/>
    </source>
</evidence>
<organism evidence="2">
    <name type="scientific">Schistosoma haematobium</name>
    <name type="common">Blood fluke</name>
    <dbReference type="NCBI Taxonomy" id="6185"/>
    <lineage>
        <taxon>Eukaryota</taxon>
        <taxon>Metazoa</taxon>
        <taxon>Spiralia</taxon>
        <taxon>Lophotrochozoa</taxon>
        <taxon>Platyhelminthes</taxon>
        <taxon>Trematoda</taxon>
        <taxon>Digenea</taxon>
        <taxon>Strigeidida</taxon>
        <taxon>Schistosomatoidea</taxon>
        <taxon>Schistosomatidae</taxon>
        <taxon>Schistosoma</taxon>
    </lineage>
</organism>
<keyword evidence="1" id="KW-0812">Transmembrane</keyword>
<dbReference type="InterPro" id="IPR037177">
    <property type="entry name" value="DLC_sf"/>
</dbReference>
<evidence type="ECO:0008006" key="3">
    <source>
        <dbReference type="Google" id="ProtNLM"/>
    </source>
</evidence>
<dbReference type="EMBL" id="KL250609">
    <property type="protein sequence ID" value="KGB34433.1"/>
    <property type="molecule type" value="Genomic_DNA"/>
</dbReference>
<evidence type="ECO:0000256" key="1">
    <source>
        <dbReference type="SAM" id="Phobius"/>
    </source>
</evidence>
<protein>
    <recommendedName>
        <fullName evidence="3">Dynein light chain</fullName>
    </recommendedName>
</protein>
<dbReference type="SUPFAM" id="SSF54648">
    <property type="entry name" value="DLC"/>
    <property type="match status" value="1"/>
</dbReference>
<dbReference type="InterPro" id="IPR001372">
    <property type="entry name" value="Dynein_light_chain_typ-1/2"/>
</dbReference>
<keyword evidence="1" id="KW-1133">Transmembrane helix</keyword>
<sequence>MLLYKSMLNSIEYSVEYKSYPSEVLVDINRIGGGDCDNSSVQNGITKDRNIYLYLPVIFLIIDFMLFVVHRNFERYNRRLNGKFESSSDVFHQAAAKFRSTEDITRYSQSSLTSTENLSMYKRSYSSDNVPSDYHRLKVDNSWQLNDEPLIIEYSYEKIKEKLNQLIEIAIKKQIDIQTIPQFIAIALEKEYGRNWHVIVGPYKAGCAVTHLIGRFSNAQYASYHVIAFQTLDL</sequence>
<accession>A0A095BZ32</accession>
<dbReference type="STRING" id="6185.A0A095BZ32"/>
<feature type="transmembrane region" description="Helical" evidence="1">
    <location>
        <begin position="51"/>
        <end position="69"/>
    </location>
</feature>